<evidence type="ECO:0008006" key="4">
    <source>
        <dbReference type="Google" id="ProtNLM"/>
    </source>
</evidence>
<evidence type="ECO:0000313" key="3">
    <source>
        <dbReference type="Proteomes" id="UP001052739"/>
    </source>
</evidence>
<proteinExistence type="inferred from homology"/>
<dbReference type="InterPro" id="IPR029021">
    <property type="entry name" value="Prot-tyrosine_phosphatase-like"/>
</dbReference>
<evidence type="ECO:0000256" key="1">
    <source>
        <dbReference type="ARBA" id="ARBA00009580"/>
    </source>
</evidence>
<comment type="similarity">
    <text evidence="1">Belongs to the protein-tyrosine phosphatase family.</text>
</comment>
<dbReference type="EMBL" id="BNDW01000019">
    <property type="protein sequence ID" value="GHI21421.1"/>
    <property type="molecule type" value="Genomic_DNA"/>
</dbReference>
<dbReference type="Proteomes" id="UP001052739">
    <property type="component" value="Unassembled WGS sequence"/>
</dbReference>
<gene>
    <name evidence="2" type="ORF">Shyd_27920</name>
</gene>
<dbReference type="PANTHER" id="PTHR31126">
    <property type="entry name" value="TYROSINE-PROTEIN PHOSPHATASE"/>
    <property type="match status" value="1"/>
</dbReference>
<sequence length="332" mass="35157">MRSGDRDVVIGDMLPPAAGAGQTACRWYGPDYFGPRPAAGHGLVVPGGPEAITVGRKAVQREEPDTMPAIPATSVANLRDLGGLPLGGGRSVRSGLVLRSAQLDRLEPEEPAVAGLKLRTVVDLRTAAERADRPDRLPQDARLLVADVLADHLAASGLPPAARLKTLLTDPALAERHLGGGRIREAMRRTYRAFVTSDSARASYRALLTELGTPGAGPLLFHCTAGKDRTGWAATVVLALLGADETVVREEYLGVNPAVRQAFAPMIEGFVTQGGDPELALAMIGVLPDYLDAGLEEVADRHGSMEAYVRDGLGVPDELTELIRERLTVYAA</sequence>
<comment type="caution">
    <text evidence="2">The sequence shown here is derived from an EMBL/GenBank/DDBJ whole genome shotgun (WGS) entry which is preliminary data.</text>
</comment>
<evidence type="ECO:0000313" key="2">
    <source>
        <dbReference type="EMBL" id="GHI21421.1"/>
    </source>
</evidence>
<accession>A0ABQ3P8R8</accession>
<dbReference type="InterPro" id="IPR026893">
    <property type="entry name" value="Tyr/Ser_Pase_IphP-type"/>
</dbReference>
<name>A0ABQ3P8R8_9ACTN</name>
<dbReference type="PANTHER" id="PTHR31126:SF1">
    <property type="entry name" value="TYROSINE SPECIFIC PROTEIN PHOSPHATASES DOMAIN-CONTAINING PROTEIN"/>
    <property type="match status" value="1"/>
</dbReference>
<dbReference type="SUPFAM" id="SSF52799">
    <property type="entry name" value="(Phosphotyrosine protein) phosphatases II"/>
    <property type="match status" value="1"/>
</dbReference>
<reference evidence="2" key="1">
    <citation type="submission" date="2024-05" db="EMBL/GenBank/DDBJ databases">
        <title>Whole genome shotgun sequence of Streptomyces hydrogenans NBRC 13475.</title>
        <authorList>
            <person name="Komaki H."/>
            <person name="Tamura T."/>
        </authorList>
    </citation>
    <scope>NUCLEOTIDE SEQUENCE</scope>
    <source>
        <strain evidence="2">NBRC 13475</strain>
    </source>
</reference>
<dbReference type="Gene3D" id="3.90.190.10">
    <property type="entry name" value="Protein tyrosine phosphatase superfamily"/>
    <property type="match status" value="1"/>
</dbReference>
<dbReference type="PROSITE" id="PS00383">
    <property type="entry name" value="TYR_PHOSPHATASE_1"/>
    <property type="match status" value="1"/>
</dbReference>
<dbReference type="Pfam" id="PF13350">
    <property type="entry name" value="Y_phosphatase3"/>
    <property type="match status" value="1"/>
</dbReference>
<keyword evidence="3" id="KW-1185">Reference proteome</keyword>
<dbReference type="InterPro" id="IPR016130">
    <property type="entry name" value="Tyr_Pase_AS"/>
</dbReference>
<organism evidence="2 3">
    <name type="scientific">Streptomyces hydrogenans</name>
    <dbReference type="NCBI Taxonomy" id="1873719"/>
    <lineage>
        <taxon>Bacteria</taxon>
        <taxon>Bacillati</taxon>
        <taxon>Actinomycetota</taxon>
        <taxon>Actinomycetes</taxon>
        <taxon>Kitasatosporales</taxon>
        <taxon>Streptomycetaceae</taxon>
        <taxon>Streptomyces</taxon>
    </lineage>
</organism>
<protein>
    <recommendedName>
        <fullName evidence="4">Tyrosine-protein phosphatase</fullName>
    </recommendedName>
</protein>